<protein>
    <submittedName>
        <fullName evidence="2">Uncharacterized protein</fullName>
    </submittedName>
</protein>
<organism evidence="2 3">
    <name type="scientific">Portunus trituberculatus</name>
    <name type="common">Swimming crab</name>
    <name type="synonym">Neptunus trituberculatus</name>
    <dbReference type="NCBI Taxonomy" id="210409"/>
    <lineage>
        <taxon>Eukaryota</taxon>
        <taxon>Metazoa</taxon>
        <taxon>Ecdysozoa</taxon>
        <taxon>Arthropoda</taxon>
        <taxon>Crustacea</taxon>
        <taxon>Multicrustacea</taxon>
        <taxon>Malacostraca</taxon>
        <taxon>Eumalacostraca</taxon>
        <taxon>Eucarida</taxon>
        <taxon>Decapoda</taxon>
        <taxon>Pleocyemata</taxon>
        <taxon>Brachyura</taxon>
        <taxon>Eubrachyura</taxon>
        <taxon>Portunoidea</taxon>
        <taxon>Portunidae</taxon>
        <taxon>Portuninae</taxon>
        <taxon>Portunus</taxon>
    </lineage>
</organism>
<evidence type="ECO:0000256" key="1">
    <source>
        <dbReference type="SAM" id="MobiDB-lite"/>
    </source>
</evidence>
<accession>A0A5B7DNA2</accession>
<comment type="caution">
    <text evidence="2">The sequence shown here is derived from an EMBL/GenBank/DDBJ whole genome shotgun (WGS) entry which is preliminary data.</text>
</comment>
<evidence type="ECO:0000313" key="3">
    <source>
        <dbReference type="Proteomes" id="UP000324222"/>
    </source>
</evidence>
<keyword evidence="3" id="KW-1185">Reference proteome</keyword>
<proteinExistence type="predicted"/>
<feature type="region of interest" description="Disordered" evidence="1">
    <location>
        <begin position="1"/>
        <end position="20"/>
    </location>
</feature>
<evidence type="ECO:0000313" key="2">
    <source>
        <dbReference type="EMBL" id="MPC22456.1"/>
    </source>
</evidence>
<dbReference type="EMBL" id="VSRR010001090">
    <property type="protein sequence ID" value="MPC22456.1"/>
    <property type="molecule type" value="Genomic_DNA"/>
</dbReference>
<dbReference type="AlphaFoldDB" id="A0A5B7DNA2"/>
<gene>
    <name evidence="2" type="ORF">E2C01_015471</name>
</gene>
<sequence length="165" mass="17892">METRSEAQRRAEGRKEGSETPSWCWFPQRHRRVLGSTARPLGLVLNPSSEGHCFDKCQTCTNIALASRRIASSHVLTPPWTTASRRVCVYVFSVSPLLSAKSYYVPLASLPAIGSQADQHAASHTHHIPETRPKYCSAHPDDTRGGGGRVLASLTPPAAALCVSC</sequence>
<reference evidence="2 3" key="1">
    <citation type="submission" date="2019-05" db="EMBL/GenBank/DDBJ databases">
        <title>Another draft genome of Portunus trituberculatus and its Hox gene families provides insights of decapod evolution.</title>
        <authorList>
            <person name="Jeong J.-H."/>
            <person name="Song I."/>
            <person name="Kim S."/>
            <person name="Choi T."/>
            <person name="Kim D."/>
            <person name="Ryu S."/>
            <person name="Kim W."/>
        </authorList>
    </citation>
    <scope>NUCLEOTIDE SEQUENCE [LARGE SCALE GENOMIC DNA]</scope>
    <source>
        <tissue evidence="2">Muscle</tissue>
    </source>
</reference>
<dbReference type="Proteomes" id="UP000324222">
    <property type="component" value="Unassembled WGS sequence"/>
</dbReference>
<feature type="compositionally biased region" description="Basic and acidic residues" evidence="1">
    <location>
        <begin position="1"/>
        <end position="18"/>
    </location>
</feature>
<name>A0A5B7DNA2_PORTR</name>